<protein>
    <submittedName>
        <fullName evidence="8">Site-specific recombinase XerD</fullName>
    </submittedName>
</protein>
<dbReference type="InterPro" id="IPR044068">
    <property type="entry name" value="CB"/>
</dbReference>
<evidence type="ECO:0000313" key="8">
    <source>
        <dbReference type="EMBL" id="SFK90890.1"/>
    </source>
</evidence>
<evidence type="ECO:0000313" key="9">
    <source>
        <dbReference type="Proteomes" id="UP000198915"/>
    </source>
</evidence>
<dbReference type="PROSITE" id="PS51900">
    <property type="entry name" value="CB"/>
    <property type="match status" value="1"/>
</dbReference>
<dbReference type="Pfam" id="PF02899">
    <property type="entry name" value="Phage_int_SAM_1"/>
    <property type="match status" value="1"/>
</dbReference>
<dbReference type="PANTHER" id="PTHR30349:SF41">
    <property type="entry name" value="INTEGRASE_RECOMBINASE PROTEIN MJ0367-RELATED"/>
    <property type="match status" value="1"/>
</dbReference>
<dbReference type="InterPro" id="IPR050090">
    <property type="entry name" value="Tyrosine_recombinase_XerCD"/>
</dbReference>
<dbReference type="Pfam" id="PF00589">
    <property type="entry name" value="Phage_integrase"/>
    <property type="match status" value="1"/>
</dbReference>
<evidence type="ECO:0000256" key="5">
    <source>
        <dbReference type="PROSITE-ProRule" id="PRU01248"/>
    </source>
</evidence>
<keyword evidence="9" id="KW-1185">Reference proteome</keyword>
<dbReference type="InterPro" id="IPR010998">
    <property type="entry name" value="Integrase_recombinase_N"/>
</dbReference>
<dbReference type="CDD" id="cd00397">
    <property type="entry name" value="DNA_BRE_C"/>
    <property type="match status" value="1"/>
</dbReference>
<evidence type="ECO:0000256" key="2">
    <source>
        <dbReference type="ARBA" id="ARBA00022908"/>
    </source>
</evidence>
<dbReference type="GO" id="GO:0003677">
    <property type="term" value="F:DNA binding"/>
    <property type="evidence" value="ECO:0007669"/>
    <property type="project" value="UniProtKB-UniRule"/>
</dbReference>
<gene>
    <name evidence="8" type="ORF">SAMN05518846_12373</name>
</gene>
<evidence type="ECO:0000259" key="6">
    <source>
        <dbReference type="PROSITE" id="PS51898"/>
    </source>
</evidence>
<dbReference type="Gene3D" id="1.10.150.130">
    <property type="match status" value="1"/>
</dbReference>
<comment type="similarity">
    <text evidence="1">Belongs to the 'phage' integrase family.</text>
</comment>
<keyword evidence="4" id="KW-0233">DNA recombination</keyword>
<dbReference type="PROSITE" id="PS51898">
    <property type="entry name" value="TYR_RECOMBINASE"/>
    <property type="match status" value="1"/>
</dbReference>
<dbReference type="InterPro" id="IPR002104">
    <property type="entry name" value="Integrase_catalytic"/>
</dbReference>
<dbReference type="InterPro" id="IPR013762">
    <property type="entry name" value="Integrase-like_cat_sf"/>
</dbReference>
<evidence type="ECO:0000256" key="3">
    <source>
        <dbReference type="ARBA" id="ARBA00023125"/>
    </source>
</evidence>
<dbReference type="InterPro" id="IPR004107">
    <property type="entry name" value="Integrase_SAM-like_N"/>
</dbReference>
<evidence type="ECO:0000259" key="7">
    <source>
        <dbReference type="PROSITE" id="PS51900"/>
    </source>
</evidence>
<keyword evidence="3 5" id="KW-0238">DNA-binding</keyword>
<dbReference type="GO" id="GO:0006310">
    <property type="term" value="P:DNA recombination"/>
    <property type="evidence" value="ECO:0007669"/>
    <property type="project" value="UniProtKB-KW"/>
</dbReference>
<dbReference type="Gene3D" id="1.10.443.10">
    <property type="entry name" value="Intergrase catalytic core"/>
    <property type="match status" value="1"/>
</dbReference>
<dbReference type="SUPFAM" id="SSF56349">
    <property type="entry name" value="DNA breaking-rejoining enzymes"/>
    <property type="match status" value="1"/>
</dbReference>
<reference evidence="9" key="1">
    <citation type="submission" date="2016-10" db="EMBL/GenBank/DDBJ databases">
        <authorList>
            <person name="Varghese N."/>
            <person name="Submissions S."/>
        </authorList>
    </citation>
    <scope>NUCLEOTIDE SEQUENCE [LARGE SCALE GENOMIC DNA]</scope>
    <source>
        <strain evidence="9">OK042</strain>
    </source>
</reference>
<proteinExistence type="inferred from homology"/>
<sequence>MSIEEHIHRKSTISEALEAMSDYKCWSNSTLSSYRIDVMHFEHFLNDMEMDGFLENGRLHFVQKWIKYQRDEGVSNSTIRRRIASLSSIYSFYRNLGVVQQNCFKAVGFPVGNQDHHSPILELGQLKEVYHYAENLPKEEYYIRPTIKMLIFTGLRNEALTNLKVKQINFEKSLLYLDYDTAKINTKHKVQLIPIPPKLLNELQDHIRTQHLAPNDKLLFGLSGQPLGSKALNRLANRISLDLGWSNDQRVTPHGFRATISTVLSERGVELAAIKFLLGHSEQDNLQFYIRRYGRHIRLLHRELARIEEEFSQKSTVFNDFPIPNITRDIEYKKTPEITHKLPKELLLKLLDTDPGLAVIVIQKGLAHV</sequence>
<keyword evidence="2" id="KW-0229">DNA integration</keyword>
<feature type="domain" description="Tyr recombinase" evidence="6">
    <location>
        <begin position="116"/>
        <end position="309"/>
    </location>
</feature>
<accession>A0A1I4DDP0</accession>
<evidence type="ECO:0000256" key="1">
    <source>
        <dbReference type="ARBA" id="ARBA00008857"/>
    </source>
</evidence>
<dbReference type="PANTHER" id="PTHR30349">
    <property type="entry name" value="PHAGE INTEGRASE-RELATED"/>
    <property type="match status" value="1"/>
</dbReference>
<dbReference type="STRING" id="1884381.SAMN05518846_12373"/>
<dbReference type="InterPro" id="IPR011010">
    <property type="entry name" value="DNA_brk_join_enz"/>
</dbReference>
<name>A0A1I4DDP0_9BACL</name>
<feature type="domain" description="Core-binding (CB)" evidence="7">
    <location>
        <begin position="11"/>
        <end position="94"/>
    </location>
</feature>
<dbReference type="RefSeq" id="WP_092276450.1">
    <property type="nucleotide sequence ID" value="NZ_FORT01000023.1"/>
</dbReference>
<dbReference type="GO" id="GO:0015074">
    <property type="term" value="P:DNA integration"/>
    <property type="evidence" value="ECO:0007669"/>
    <property type="project" value="UniProtKB-KW"/>
</dbReference>
<dbReference type="AlphaFoldDB" id="A0A1I4DDP0"/>
<dbReference type="EMBL" id="FORT01000023">
    <property type="protein sequence ID" value="SFK90890.1"/>
    <property type="molecule type" value="Genomic_DNA"/>
</dbReference>
<organism evidence="8 9">
    <name type="scientific">Brevibacillus centrosporus</name>
    <dbReference type="NCBI Taxonomy" id="54910"/>
    <lineage>
        <taxon>Bacteria</taxon>
        <taxon>Bacillati</taxon>
        <taxon>Bacillota</taxon>
        <taxon>Bacilli</taxon>
        <taxon>Bacillales</taxon>
        <taxon>Paenibacillaceae</taxon>
        <taxon>Brevibacillus</taxon>
    </lineage>
</organism>
<dbReference type="Proteomes" id="UP000198915">
    <property type="component" value="Unassembled WGS sequence"/>
</dbReference>
<evidence type="ECO:0000256" key="4">
    <source>
        <dbReference type="ARBA" id="ARBA00023172"/>
    </source>
</evidence>